<comment type="similarity">
    <text evidence="1 5">Belongs to the bacterial ribosomal protein bL32 family.</text>
</comment>
<protein>
    <recommendedName>
        <fullName evidence="4 5">Large ribosomal subunit protein bL32</fullName>
    </recommendedName>
</protein>
<organism evidence="7 8">
    <name type="scientific">Candidatus Kaiserbacteria bacterium CG10_big_fil_rev_8_21_14_0_10_44_10</name>
    <dbReference type="NCBI Taxonomy" id="1974606"/>
    <lineage>
        <taxon>Bacteria</taxon>
        <taxon>Candidatus Kaiseribacteriota</taxon>
    </lineage>
</organism>
<dbReference type="PANTHER" id="PTHR35534">
    <property type="entry name" value="50S RIBOSOMAL PROTEIN L32"/>
    <property type="match status" value="1"/>
</dbReference>
<gene>
    <name evidence="5 7" type="primary">rpmF</name>
    <name evidence="7" type="ORF">COU14_03045</name>
</gene>
<evidence type="ECO:0000256" key="6">
    <source>
        <dbReference type="SAM" id="MobiDB-lite"/>
    </source>
</evidence>
<name>A0A2H0UJ07_9BACT</name>
<dbReference type="GO" id="GO:0015934">
    <property type="term" value="C:large ribosomal subunit"/>
    <property type="evidence" value="ECO:0007669"/>
    <property type="project" value="InterPro"/>
</dbReference>
<proteinExistence type="inferred from homology"/>
<dbReference type="PANTHER" id="PTHR35534:SF1">
    <property type="entry name" value="LARGE RIBOSOMAL SUBUNIT PROTEIN BL32"/>
    <property type="match status" value="1"/>
</dbReference>
<dbReference type="InterPro" id="IPR011332">
    <property type="entry name" value="Ribosomal_zn-bd"/>
</dbReference>
<evidence type="ECO:0000256" key="2">
    <source>
        <dbReference type="ARBA" id="ARBA00022980"/>
    </source>
</evidence>
<dbReference type="InterPro" id="IPR044957">
    <property type="entry name" value="Ribosomal_bL32_bact"/>
</dbReference>
<evidence type="ECO:0000256" key="3">
    <source>
        <dbReference type="ARBA" id="ARBA00023274"/>
    </source>
</evidence>
<evidence type="ECO:0000256" key="1">
    <source>
        <dbReference type="ARBA" id="ARBA00008560"/>
    </source>
</evidence>
<evidence type="ECO:0000313" key="8">
    <source>
        <dbReference type="Proteomes" id="UP000229612"/>
    </source>
</evidence>
<feature type="region of interest" description="Disordered" evidence="6">
    <location>
        <begin position="73"/>
        <end position="95"/>
    </location>
</feature>
<dbReference type="GO" id="GO:0003735">
    <property type="term" value="F:structural constituent of ribosome"/>
    <property type="evidence" value="ECO:0007669"/>
    <property type="project" value="InterPro"/>
</dbReference>
<reference evidence="8" key="1">
    <citation type="submission" date="2017-09" db="EMBL/GenBank/DDBJ databases">
        <title>Depth-based differentiation of microbial function through sediment-hosted aquifers and enrichment of novel symbionts in the deep terrestrial subsurface.</title>
        <authorList>
            <person name="Probst A.J."/>
            <person name="Ladd B."/>
            <person name="Jarett J.K."/>
            <person name="Geller-Mcgrath D.E."/>
            <person name="Sieber C.M.K."/>
            <person name="Emerson J.B."/>
            <person name="Anantharaman K."/>
            <person name="Thomas B.C."/>
            <person name="Malmstrom R."/>
            <person name="Stieglmeier M."/>
            <person name="Klingl A."/>
            <person name="Woyke T."/>
            <person name="Ryan C.M."/>
            <person name="Banfield J.F."/>
        </authorList>
    </citation>
    <scope>NUCLEOTIDE SEQUENCE [LARGE SCALE GENOMIC DNA]</scope>
</reference>
<dbReference type="AlphaFoldDB" id="A0A2H0UJ07"/>
<dbReference type="Proteomes" id="UP000229612">
    <property type="component" value="Unassembled WGS sequence"/>
</dbReference>
<dbReference type="Pfam" id="PF01783">
    <property type="entry name" value="Ribosomal_L32p"/>
    <property type="match status" value="1"/>
</dbReference>
<dbReference type="EMBL" id="PFBG01000034">
    <property type="protein sequence ID" value="PIR85686.1"/>
    <property type="molecule type" value="Genomic_DNA"/>
</dbReference>
<evidence type="ECO:0000313" key="7">
    <source>
        <dbReference type="EMBL" id="PIR85686.1"/>
    </source>
</evidence>
<dbReference type="SUPFAM" id="SSF57829">
    <property type="entry name" value="Zn-binding ribosomal proteins"/>
    <property type="match status" value="1"/>
</dbReference>
<accession>A0A2H0UJ07</accession>
<dbReference type="InterPro" id="IPR002677">
    <property type="entry name" value="Ribosomal_bL32"/>
</dbReference>
<dbReference type="NCBIfam" id="TIGR01031">
    <property type="entry name" value="rpmF_bact"/>
    <property type="match status" value="1"/>
</dbReference>
<evidence type="ECO:0000256" key="4">
    <source>
        <dbReference type="ARBA" id="ARBA00035178"/>
    </source>
</evidence>
<dbReference type="GO" id="GO:0006412">
    <property type="term" value="P:translation"/>
    <property type="evidence" value="ECO:0007669"/>
    <property type="project" value="UniProtKB-UniRule"/>
</dbReference>
<sequence>MVIRMRHTRSHTANRRSHHALKAPTLGVCKNCGANYRPHHMCLSCGYYNGRQVIDLEAKKTAREARMNAKKEAIKGSAVGDESPVAEVEEKTEQK</sequence>
<comment type="caution">
    <text evidence="7">The sequence shown here is derived from an EMBL/GenBank/DDBJ whole genome shotgun (WGS) entry which is preliminary data.</text>
</comment>
<keyword evidence="3 5" id="KW-0687">Ribonucleoprotein</keyword>
<keyword evidence="2 5" id="KW-0689">Ribosomal protein</keyword>
<dbReference type="HAMAP" id="MF_00340">
    <property type="entry name" value="Ribosomal_bL32"/>
    <property type="match status" value="1"/>
</dbReference>
<evidence type="ECO:0000256" key="5">
    <source>
        <dbReference type="HAMAP-Rule" id="MF_00340"/>
    </source>
</evidence>